<feature type="site" description="Lowers pKa of active site Tyr" evidence="6">
    <location>
        <position position="68"/>
    </location>
</feature>
<dbReference type="CDD" id="cd19132">
    <property type="entry name" value="AKR_AKR5D1_E1"/>
    <property type="match status" value="1"/>
</dbReference>
<dbReference type="EMBL" id="BJZQ01000005">
    <property type="protein sequence ID" value="GEO89071.1"/>
    <property type="molecule type" value="Genomic_DNA"/>
</dbReference>
<keyword evidence="3" id="KW-0560">Oxidoreductase</keyword>
<evidence type="ECO:0000256" key="6">
    <source>
        <dbReference type="PIRSR" id="PIRSR000097-3"/>
    </source>
</evidence>
<dbReference type="GO" id="GO:0016616">
    <property type="term" value="F:oxidoreductase activity, acting on the CH-OH group of donors, NAD or NADP as acceptor"/>
    <property type="evidence" value="ECO:0007669"/>
    <property type="project" value="UniProtKB-ARBA"/>
</dbReference>
<dbReference type="AlphaFoldDB" id="A0A512HUF8"/>
<protein>
    <submittedName>
        <fullName evidence="8">2,5-diketo-D-gluconic acid reductase</fullName>
    </submittedName>
</protein>
<dbReference type="PRINTS" id="PR00069">
    <property type="entry name" value="ALDKETRDTASE"/>
</dbReference>
<keyword evidence="9" id="KW-1185">Reference proteome</keyword>
<comment type="similarity">
    <text evidence="1">Belongs to the aldo/keto reductase family.</text>
</comment>
<dbReference type="Pfam" id="PF00248">
    <property type="entry name" value="Aldo_ket_red"/>
    <property type="match status" value="1"/>
</dbReference>
<evidence type="ECO:0000256" key="3">
    <source>
        <dbReference type="ARBA" id="ARBA00023002"/>
    </source>
</evidence>
<evidence type="ECO:0000256" key="5">
    <source>
        <dbReference type="PIRSR" id="PIRSR000097-2"/>
    </source>
</evidence>
<dbReference type="Proteomes" id="UP000321769">
    <property type="component" value="Unassembled WGS sequence"/>
</dbReference>
<dbReference type="PIRSF" id="PIRSF000097">
    <property type="entry name" value="AKR"/>
    <property type="match status" value="1"/>
</dbReference>
<dbReference type="FunFam" id="3.20.20.100:FF:000002">
    <property type="entry name" value="2,5-diketo-D-gluconic acid reductase A"/>
    <property type="match status" value="1"/>
</dbReference>
<dbReference type="InterPro" id="IPR020471">
    <property type="entry name" value="AKR"/>
</dbReference>
<dbReference type="PANTHER" id="PTHR43827">
    <property type="entry name" value="2,5-DIKETO-D-GLUCONIC ACID REDUCTASE"/>
    <property type="match status" value="1"/>
</dbReference>
<dbReference type="Gene3D" id="3.20.20.100">
    <property type="entry name" value="NADP-dependent oxidoreductase domain"/>
    <property type="match status" value="1"/>
</dbReference>
<evidence type="ECO:0000256" key="4">
    <source>
        <dbReference type="PIRSR" id="PIRSR000097-1"/>
    </source>
</evidence>
<feature type="domain" description="NADP-dependent oxidoreductase" evidence="7">
    <location>
        <begin position="10"/>
        <end position="253"/>
    </location>
</feature>
<dbReference type="InterPro" id="IPR023210">
    <property type="entry name" value="NADP_OxRdtase_dom"/>
</dbReference>
<dbReference type="OrthoDB" id="9804790at2"/>
<evidence type="ECO:0000259" key="7">
    <source>
        <dbReference type="Pfam" id="PF00248"/>
    </source>
</evidence>
<proteinExistence type="inferred from homology"/>
<dbReference type="InterPro" id="IPR018170">
    <property type="entry name" value="Aldo/ket_reductase_CS"/>
</dbReference>
<reference evidence="8 9" key="1">
    <citation type="submission" date="2019-07" db="EMBL/GenBank/DDBJ databases">
        <title>Whole genome shotgun sequence of Aeromicrobium flavum NBRC 107625.</title>
        <authorList>
            <person name="Hosoyama A."/>
            <person name="Uohara A."/>
            <person name="Ohji S."/>
            <person name="Ichikawa N."/>
        </authorList>
    </citation>
    <scope>NUCLEOTIDE SEQUENCE [LARGE SCALE GENOMIC DNA]</scope>
    <source>
        <strain evidence="8 9">NBRC 107625</strain>
    </source>
</reference>
<evidence type="ECO:0000313" key="8">
    <source>
        <dbReference type="EMBL" id="GEO89071.1"/>
    </source>
</evidence>
<evidence type="ECO:0000256" key="2">
    <source>
        <dbReference type="ARBA" id="ARBA00022857"/>
    </source>
</evidence>
<name>A0A512HUF8_9ACTN</name>
<evidence type="ECO:0000313" key="9">
    <source>
        <dbReference type="Proteomes" id="UP000321769"/>
    </source>
</evidence>
<sequence length="271" mass="29461">MVVTLDLPAVGFGTYQLNGLVAVEAIGSALDAGYRLLDSAMNYENEGAVGAAVRRSGVPRDEVIVTSKLPGRHHAYAQAVTSVEESVLRTALDHLDLHLIHWPNPSHDLYVEAWQALIDARERGLVREIGVCNFLPEHLDRLERETGVVPAVNQIELHPYFPQVEALEDHRRRGIAVEAWSPLGRKSDLLVNPVVTEIAAQHDVTPAEAVLAWHAAIGTVPLPKSADPGRQRLNLAAVAIALDPAEVDRLTALGRPDGRLFGGDPAVWIED</sequence>
<feature type="binding site" evidence="5">
    <location>
        <position position="101"/>
    </location>
    <ligand>
        <name>substrate</name>
    </ligand>
</feature>
<dbReference type="SUPFAM" id="SSF51430">
    <property type="entry name" value="NAD(P)-linked oxidoreductase"/>
    <property type="match status" value="1"/>
</dbReference>
<dbReference type="PROSITE" id="PS00062">
    <property type="entry name" value="ALDOKETO_REDUCTASE_2"/>
    <property type="match status" value="1"/>
</dbReference>
<dbReference type="InterPro" id="IPR036812">
    <property type="entry name" value="NAD(P)_OxRdtase_dom_sf"/>
</dbReference>
<accession>A0A512HUF8</accession>
<gene>
    <name evidence="8" type="ORF">AFL01nite_13980</name>
</gene>
<evidence type="ECO:0000256" key="1">
    <source>
        <dbReference type="ARBA" id="ARBA00007905"/>
    </source>
</evidence>
<feature type="active site" description="Proton donor" evidence="4">
    <location>
        <position position="43"/>
    </location>
</feature>
<organism evidence="8 9">
    <name type="scientific">Aeromicrobium flavum</name>
    <dbReference type="NCBI Taxonomy" id="416568"/>
    <lineage>
        <taxon>Bacteria</taxon>
        <taxon>Bacillati</taxon>
        <taxon>Actinomycetota</taxon>
        <taxon>Actinomycetes</taxon>
        <taxon>Propionibacteriales</taxon>
        <taxon>Nocardioidaceae</taxon>
        <taxon>Aeromicrobium</taxon>
    </lineage>
</organism>
<comment type="caution">
    <text evidence="8">The sequence shown here is derived from an EMBL/GenBank/DDBJ whole genome shotgun (WGS) entry which is preliminary data.</text>
</comment>
<dbReference type="PROSITE" id="PS00798">
    <property type="entry name" value="ALDOKETO_REDUCTASE_1"/>
    <property type="match status" value="1"/>
</dbReference>
<keyword evidence="2" id="KW-0521">NADP</keyword>
<dbReference type="PANTHER" id="PTHR43827:SF3">
    <property type="entry name" value="NADP-DEPENDENT OXIDOREDUCTASE DOMAIN-CONTAINING PROTEIN"/>
    <property type="match status" value="1"/>
</dbReference>